<reference evidence="1 2" key="1">
    <citation type="submission" date="2023-04" db="EMBL/GenBank/DDBJ databases">
        <title>A novel bacteria isolated from coastal sediment.</title>
        <authorList>
            <person name="Liu X.-J."/>
            <person name="Du Z.-J."/>
        </authorList>
    </citation>
    <scope>NUCLEOTIDE SEQUENCE [LARGE SCALE GENOMIC DNA]</scope>
    <source>
        <strain evidence="1 2">SDUM461003</strain>
    </source>
</reference>
<evidence type="ECO:0000313" key="1">
    <source>
        <dbReference type="EMBL" id="MDQ8209819.1"/>
    </source>
</evidence>
<proteinExistence type="predicted"/>
<name>A0ABU1B093_9BACT</name>
<protein>
    <submittedName>
        <fullName evidence="1">Uncharacterized protein</fullName>
    </submittedName>
</protein>
<organism evidence="1 2">
    <name type="scientific">Thalassobacterium maritimum</name>
    <dbReference type="NCBI Taxonomy" id="3041265"/>
    <lineage>
        <taxon>Bacteria</taxon>
        <taxon>Pseudomonadati</taxon>
        <taxon>Verrucomicrobiota</taxon>
        <taxon>Opitutia</taxon>
        <taxon>Puniceicoccales</taxon>
        <taxon>Coraliomargaritaceae</taxon>
        <taxon>Thalassobacterium</taxon>
    </lineage>
</organism>
<sequence>MDIQSQIEPLPSAKLPLLIAEFDMNRSAGIEIVSGAQGKDEFLKFIFFSEDWGDMTDAKKKATNQLLSGIESIIPGTKLISESDRVHVKKKKVTIKEDGLNDLFITVKHMNYEAFSQKLEEFESHFENFKHAEVCGSGYGSGGGNIDLTYRDYTKIENKVLSTLEAIGILDYQLSKKEA</sequence>
<dbReference type="EMBL" id="JARXHW010000200">
    <property type="protein sequence ID" value="MDQ8209819.1"/>
    <property type="molecule type" value="Genomic_DNA"/>
</dbReference>
<keyword evidence="2" id="KW-1185">Reference proteome</keyword>
<comment type="caution">
    <text evidence="1">The sequence shown here is derived from an EMBL/GenBank/DDBJ whole genome shotgun (WGS) entry which is preliminary data.</text>
</comment>
<gene>
    <name evidence="1" type="ORF">QEH52_20030</name>
</gene>
<evidence type="ECO:0000313" key="2">
    <source>
        <dbReference type="Proteomes" id="UP001225316"/>
    </source>
</evidence>
<dbReference type="RefSeq" id="WP_308952738.1">
    <property type="nucleotide sequence ID" value="NZ_JARXHW010000200.1"/>
</dbReference>
<dbReference type="Proteomes" id="UP001225316">
    <property type="component" value="Unassembled WGS sequence"/>
</dbReference>
<accession>A0ABU1B093</accession>